<dbReference type="SUPFAM" id="SSF81606">
    <property type="entry name" value="PP2C-like"/>
    <property type="match status" value="1"/>
</dbReference>
<proteinExistence type="predicted"/>
<dbReference type="EMBL" id="CP134050">
    <property type="protein sequence ID" value="WNC15888.1"/>
    <property type="molecule type" value="Genomic_DNA"/>
</dbReference>
<name>A0ABY9T7K6_BREBE</name>
<dbReference type="Proteomes" id="UP001256827">
    <property type="component" value="Chromosome"/>
</dbReference>
<sequence>MKMECISVTGSGKMNEDAYVTNQAKQLFAVVDGVSSLVSYEDEAGLTGGAIAALLVKEHLEAEDGDQSLPDLLVAANGRIHDRMQEVQIDLTKKEELWGAACAAVRLREGHVEYAQTGDCMIFAVYGDDTVRPLTHPQVSHLEQAAFARWQWCMEQGIRTHAEIAEHCRDILISNRYQANEPGGYGVLNGEEACSDYIEYGRINRTDVRAVVLLTDGLFYPRSFGGEVPRWEDTVLPIVHKGLQRYTDELLALENGDPECLHYARFKKSDDKTGLVLYLS</sequence>
<dbReference type="InterPro" id="IPR001932">
    <property type="entry name" value="PPM-type_phosphatase-like_dom"/>
</dbReference>
<dbReference type="RefSeq" id="WP_310770067.1">
    <property type="nucleotide sequence ID" value="NZ_CP134050.1"/>
</dbReference>
<dbReference type="Gene3D" id="3.60.40.10">
    <property type="entry name" value="PPM-type phosphatase domain"/>
    <property type="match status" value="1"/>
</dbReference>
<accession>A0ABY9T7K6</accession>
<evidence type="ECO:0000259" key="1">
    <source>
        <dbReference type="Pfam" id="PF13672"/>
    </source>
</evidence>
<evidence type="ECO:0000313" key="2">
    <source>
        <dbReference type="EMBL" id="WNC15888.1"/>
    </source>
</evidence>
<gene>
    <name evidence="2" type="ORF">RGB73_06020</name>
</gene>
<organism evidence="2 3">
    <name type="scientific">Brevibacillus brevis</name>
    <name type="common">Bacillus brevis</name>
    <dbReference type="NCBI Taxonomy" id="1393"/>
    <lineage>
        <taxon>Bacteria</taxon>
        <taxon>Bacillati</taxon>
        <taxon>Bacillota</taxon>
        <taxon>Bacilli</taxon>
        <taxon>Bacillales</taxon>
        <taxon>Paenibacillaceae</taxon>
        <taxon>Brevibacillus</taxon>
    </lineage>
</organism>
<evidence type="ECO:0000313" key="3">
    <source>
        <dbReference type="Proteomes" id="UP001256827"/>
    </source>
</evidence>
<feature type="domain" description="PPM-type phosphatase" evidence="1">
    <location>
        <begin position="11"/>
        <end position="224"/>
    </location>
</feature>
<dbReference type="Pfam" id="PF13672">
    <property type="entry name" value="PP2C_2"/>
    <property type="match status" value="1"/>
</dbReference>
<protein>
    <submittedName>
        <fullName evidence="2">Protein phosphatase 2C domain-containing protein</fullName>
    </submittedName>
</protein>
<reference evidence="2 3" key="1">
    <citation type="submission" date="2023-09" db="EMBL/GenBank/DDBJ databases">
        <title>Complete Genome and Methylome dissection of Bacillus brevis NEB573 original source of BbsI restriction endonuclease.</title>
        <authorList>
            <person name="Fomenkov A."/>
            <person name="Roberts R.D."/>
        </authorList>
    </citation>
    <scope>NUCLEOTIDE SEQUENCE [LARGE SCALE GENOMIC DNA]</scope>
    <source>
        <strain evidence="2 3">NEB573</strain>
    </source>
</reference>
<dbReference type="InterPro" id="IPR036457">
    <property type="entry name" value="PPM-type-like_dom_sf"/>
</dbReference>
<keyword evidence="3" id="KW-1185">Reference proteome</keyword>